<evidence type="ECO:0000259" key="9">
    <source>
        <dbReference type="PROSITE" id="PS50011"/>
    </source>
</evidence>
<dbReference type="PANTHER" id="PTHR27005:SF162">
    <property type="entry name" value="OS11G0691500 PROTEIN"/>
    <property type="match status" value="1"/>
</dbReference>
<feature type="binding site" evidence="7">
    <location>
        <position position="400"/>
    </location>
    <ligand>
        <name>ATP</name>
        <dbReference type="ChEBI" id="CHEBI:30616"/>
    </ligand>
</feature>
<dbReference type="InterPro" id="IPR017441">
    <property type="entry name" value="Protein_kinase_ATP_BS"/>
</dbReference>
<evidence type="ECO:0000256" key="6">
    <source>
        <dbReference type="ARBA" id="ARBA00023180"/>
    </source>
</evidence>
<feature type="chain" id="PRO_5043853871" description="Protein kinase domain-containing protein" evidence="8">
    <location>
        <begin position="21"/>
        <end position="667"/>
    </location>
</feature>
<dbReference type="PROSITE" id="PS00107">
    <property type="entry name" value="PROTEIN_KINASE_ATP"/>
    <property type="match status" value="1"/>
</dbReference>
<organism evidence="10 11">
    <name type="scientific">Eleusine coracana subsp. coracana</name>
    <dbReference type="NCBI Taxonomy" id="191504"/>
    <lineage>
        <taxon>Eukaryota</taxon>
        <taxon>Viridiplantae</taxon>
        <taxon>Streptophyta</taxon>
        <taxon>Embryophyta</taxon>
        <taxon>Tracheophyta</taxon>
        <taxon>Spermatophyta</taxon>
        <taxon>Magnoliopsida</taxon>
        <taxon>Liliopsida</taxon>
        <taxon>Poales</taxon>
        <taxon>Poaceae</taxon>
        <taxon>PACMAD clade</taxon>
        <taxon>Chloridoideae</taxon>
        <taxon>Cynodonteae</taxon>
        <taxon>Eleusininae</taxon>
        <taxon>Eleusine</taxon>
    </lineage>
</organism>
<accession>A0AAV5D4S6</accession>
<dbReference type="PANTHER" id="PTHR27005">
    <property type="entry name" value="WALL-ASSOCIATED RECEPTOR KINASE-LIKE 21"/>
    <property type="match status" value="1"/>
</dbReference>
<dbReference type="Pfam" id="PF07714">
    <property type="entry name" value="PK_Tyr_Ser-Thr"/>
    <property type="match status" value="1"/>
</dbReference>
<dbReference type="PROSITE" id="PS50011">
    <property type="entry name" value="PROTEIN_KINASE_DOM"/>
    <property type="match status" value="1"/>
</dbReference>
<evidence type="ECO:0000256" key="1">
    <source>
        <dbReference type="ARBA" id="ARBA00004479"/>
    </source>
</evidence>
<dbReference type="InterPro" id="IPR001245">
    <property type="entry name" value="Ser-Thr/Tyr_kinase_cat_dom"/>
</dbReference>
<dbReference type="GO" id="GO:0007166">
    <property type="term" value="P:cell surface receptor signaling pathway"/>
    <property type="evidence" value="ECO:0007669"/>
    <property type="project" value="InterPro"/>
</dbReference>
<comment type="subcellular location">
    <subcellularLocation>
        <location evidence="1">Membrane</location>
        <topology evidence="1">Single-pass type I membrane protein</topology>
    </subcellularLocation>
</comment>
<gene>
    <name evidence="10" type="primary">ga22760</name>
    <name evidence="10" type="ORF">PR202_ga22760</name>
</gene>
<dbReference type="FunFam" id="1.10.510.10:FF:000606">
    <property type="entry name" value="Wall-associated receptor kinase 3"/>
    <property type="match status" value="1"/>
</dbReference>
<dbReference type="SMART" id="SM00220">
    <property type="entry name" value="S_TKc"/>
    <property type="match status" value="1"/>
</dbReference>
<dbReference type="GO" id="GO:0005886">
    <property type="term" value="C:plasma membrane"/>
    <property type="evidence" value="ECO:0007669"/>
    <property type="project" value="TreeGrafter"/>
</dbReference>
<evidence type="ECO:0000313" key="10">
    <source>
        <dbReference type="EMBL" id="GJN05152.1"/>
    </source>
</evidence>
<dbReference type="GO" id="GO:0030247">
    <property type="term" value="F:polysaccharide binding"/>
    <property type="evidence" value="ECO:0007669"/>
    <property type="project" value="InterPro"/>
</dbReference>
<dbReference type="SUPFAM" id="SSF56112">
    <property type="entry name" value="Protein kinase-like (PK-like)"/>
    <property type="match status" value="1"/>
</dbReference>
<keyword evidence="3 7" id="KW-0547">Nucleotide-binding</keyword>
<dbReference type="InterPro" id="IPR011009">
    <property type="entry name" value="Kinase-like_dom_sf"/>
</dbReference>
<protein>
    <recommendedName>
        <fullName evidence="9">Protein kinase domain-containing protein</fullName>
    </recommendedName>
</protein>
<name>A0AAV5D4S6_ELECO</name>
<dbReference type="Gene3D" id="3.30.200.20">
    <property type="entry name" value="Phosphorylase Kinase, domain 1"/>
    <property type="match status" value="1"/>
</dbReference>
<feature type="domain" description="Protein kinase" evidence="9">
    <location>
        <begin position="371"/>
        <end position="654"/>
    </location>
</feature>
<dbReference type="InterPro" id="IPR045274">
    <property type="entry name" value="WAK-like"/>
</dbReference>
<evidence type="ECO:0000256" key="7">
    <source>
        <dbReference type="PROSITE-ProRule" id="PRU10141"/>
    </source>
</evidence>
<feature type="signal peptide" evidence="8">
    <location>
        <begin position="1"/>
        <end position="20"/>
    </location>
</feature>
<evidence type="ECO:0000256" key="2">
    <source>
        <dbReference type="ARBA" id="ARBA00022729"/>
    </source>
</evidence>
<evidence type="ECO:0000256" key="5">
    <source>
        <dbReference type="ARBA" id="ARBA00023157"/>
    </source>
</evidence>
<dbReference type="Pfam" id="PF13947">
    <property type="entry name" value="GUB_WAK_bind"/>
    <property type="match status" value="1"/>
</dbReference>
<keyword evidence="4 7" id="KW-0067">ATP-binding</keyword>
<keyword evidence="11" id="KW-1185">Reference proteome</keyword>
<comment type="caution">
    <text evidence="10">The sequence shown here is derived from an EMBL/GenBank/DDBJ whole genome shotgun (WGS) entry which is preliminary data.</text>
</comment>
<dbReference type="Gene3D" id="1.10.510.10">
    <property type="entry name" value="Transferase(Phosphotransferase) domain 1"/>
    <property type="match status" value="1"/>
</dbReference>
<sequence length="667" mass="73089">MALVISYLVMPLLAAALVVGMEPSSPPVPTSATSRPGCRNKCGEVEIPYPFGIGEECAWPGFAIICNQSFEPPRPYIDTDEIINISLEAGEARVFTIHSSNCYSSPNTTVSDEVYGMFDQAFLISPTRNVFTAIGCRAMAFLDGISLANHDIKSYSAGCFSFTSFNDSAGDGENCTGSGCCQSSIPGNLSFIKVSWPNETGFANPDWSYNPCSYAFVAQQDCRGLIGFVVIRYNFSRGDLIGKNFNSRVGNRSIPLVLDWAIRGNDSCQMTPEGTLTAPACVSANSTCLNVTRGGGYRCNCSKGYQGNPYLNGGCTVSSVSTFVLALLLCFLLKEHQRRVRRGFFHKNGGEILKRMNIKTFTKLELEKMTNHYSELIGKGHFGKVFNGIITDNNQQVAVKCPILDGTKKNQENNGGEFVDEIIFQFKISHANLVRLVGCCLETNVPCLVFEFIPNGTLYNVLHGAGKSCRLSLTKRLDIAIGSAEAISYMHSHGDHKHVHGDIKSANILLDSDLMPKVSDFGSSKLLSIDMYAKAVAADRNYVDPVYMKTDRFTAKSDVYSFGVVLLELITRKPAKYDKNKSLPIDFVKCCKEEGNGRKMYDTDILMNDGDAQSAQVYIECLDKIGELAVRCLKEVDIDERPTMEEVVEELKQVKSMATGGSLSETG</sequence>
<reference evidence="10" key="2">
    <citation type="submission" date="2021-12" db="EMBL/GenBank/DDBJ databases">
        <title>Resequencing data analysis of finger millet.</title>
        <authorList>
            <person name="Hatakeyama M."/>
            <person name="Aluri S."/>
            <person name="Balachadran M.T."/>
            <person name="Sivarajan S.R."/>
            <person name="Poveda L."/>
            <person name="Shimizu-Inatsugi R."/>
            <person name="Schlapbach R."/>
            <person name="Sreeman S.M."/>
            <person name="Shimizu K.K."/>
        </authorList>
    </citation>
    <scope>NUCLEOTIDE SEQUENCE</scope>
</reference>
<dbReference type="AlphaFoldDB" id="A0AAV5D4S6"/>
<reference evidence="10" key="1">
    <citation type="journal article" date="2018" name="DNA Res.">
        <title>Multiple hybrid de novo genome assembly of finger millet, an orphan allotetraploid crop.</title>
        <authorList>
            <person name="Hatakeyama M."/>
            <person name="Aluri S."/>
            <person name="Balachadran M.T."/>
            <person name="Sivarajan S.R."/>
            <person name="Patrignani A."/>
            <person name="Gruter S."/>
            <person name="Poveda L."/>
            <person name="Shimizu-Inatsugi R."/>
            <person name="Baeten J."/>
            <person name="Francoijs K.J."/>
            <person name="Nataraja K.N."/>
            <person name="Reddy Y.A.N."/>
            <person name="Phadnis S."/>
            <person name="Ravikumar R.L."/>
            <person name="Schlapbach R."/>
            <person name="Sreeman S.M."/>
            <person name="Shimizu K.K."/>
        </authorList>
    </citation>
    <scope>NUCLEOTIDE SEQUENCE</scope>
</reference>
<keyword evidence="5" id="KW-1015">Disulfide bond</keyword>
<dbReference type="GO" id="GO:0004674">
    <property type="term" value="F:protein serine/threonine kinase activity"/>
    <property type="evidence" value="ECO:0007669"/>
    <property type="project" value="TreeGrafter"/>
</dbReference>
<keyword evidence="2 8" id="KW-0732">Signal</keyword>
<dbReference type="InterPro" id="IPR000719">
    <property type="entry name" value="Prot_kinase_dom"/>
</dbReference>
<dbReference type="GO" id="GO:0005524">
    <property type="term" value="F:ATP binding"/>
    <property type="evidence" value="ECO:0007669"/>
    <property type="project" value="UniProtKB-UniRule"/>
</dbReference>
<proteinExistence type="predicted"/>
<dbReference type="EMBL" id="BQKI01000011">
    <property type="protein sequence ID" value="GJN05152.1"/>
    <property type="molecule type" value="Genomic_DNA"/>
</dbReference>
<evidence type="ECO:0000256" key="8">
    <source>
        <dbReference type="SAM" id="SignalP"/>
    </source>
</evidence>
<evidence type="ECO:0000256" key="4">
    <source>
        <dbReference type="ARBA" id="ARBA00022840"/>
    </source>
</evidence>
<dbReference type="Proteomes" id="UP001054889">
    <property type="component" value="Unassembled WGS sequence"/>
</dbReference>
<keyword evidence="6" id="KW-0325">Glycoprotein</keyword>
<evidence type="ECO:0000313" key="11">
    <source>
        <dbReference type="Proteomes" id="UP001054889"/>
    </source>
</evidence>
<dbReference type="InterPro" id="IPR025287">
    <property type="entry name" value="WAK_GUB"/>
</dbReference>
<evidence type="ECO:0000256" key="3">
    <source>
        <dbReference type="ARBA" id="ARBA00022741"/>
    </source>
</evidence>